<name>A0A0F7JH54_SALTM</name>
<proteinExistence type="predicted"/>
<dbReference type="PATRIC" id="fig|59201.158.peg.4997"/>
<dbReference type="EMBL" id="CP011430">
    <property type="protein sequence ID" value="AKH10405.1"/>
    <property type="molecule type" value="Genomic_DNA"/>
</dbReference>
<sequence length="245" mass="28697">MSKDSSLENKDENVTVRNTIEEAIRDKLFNKLFAYVVVSFFVVNWQDIIILFRSKYDIYTTLSIVWVGEKYHFPYVGPIIVSPFVAHFVMPFIYGTTASVVMPYITMCISKATGRNYARIRYIDYEFDLEERARIKDLQINLKQKESKLLSLEKQTEDQYKLLSAIEEKKREIESARVNLYHGIKVIVDIYKAKKKRISTQEDFADLLKAIEESDFYKDTGLWGINKLIDDVETIYESQSTSKDK</sequence>
<keyword evidence="1" id="KW-1133">Transmembrane helix</keyword>
<keyword evidence="1" id="KW-0472">Membrane</keyword>
<accession>A0A0F7JH54</accession>
<keyword evidence="1" id="KW-0812">Transmembrane</keyword>
<evidence type="ECO:0000256" key="1">
    <source>
        <dbReference type="SAM" id="Phobius"/>
    </source>
</evidence>
<gene>
    <name evidence="2" type="ORF">SE14_05073</name>
</gene>
<feature type="transmembrane region" description="Helical" evidence="1">
    <location>
        <begin position="72"/>
        <end position="94"/>
    </location>
</feature>
<geneLocation type="plasmid" evidence="2 3">
    <name>pYU39_89</name>
</geneLocation>
<evidence type="ECO:0000313" key="3">
    <source>
        <dbReference type="Proteomes" id="UP000034636"/>
    </source>
</evidence>
<dbReference type="Proteomes" id="UP000034636">
    <property type="component" value="Plasmid pYU39_89"/>
</dbReference>
<feature type="transmembrane region" description="Helical" evidence="1">
    <location>
        <begin position="32"/>
        <end position="52"/>
    </location>
</feature>
<reference evidence="2 3" key="1">
    <citation type="journal article" date="2015" name="Genome Announc.">
        <title>Complete Genome Sequencing of a Multidrug-Resistant and Human-Invasive Salmonella enterica Serovar Typhimurium Strain of the Emerging Sequence Type 213 Genotype.</title>
        <authorList>
            <person name="Calva E."/>
            <person name="Silva C."/>
            <person name="Zaidi M.B."/>
            <person name="Sanchez-Flores A."/>
            <person name="Estrada K."/>
            <person name="Silva G.G."/>
            <person name="Soto-Jimenez L.M."/>
            <person name="Wiesner M."/>
            <person name="Fernandez-Mora M."/>
            <person name="Edwards R.A."/>
            <person name="Vinuesa P."/>
        </authorList>
    </citation>
    <scope>NUCLEOTIDE SEQUENCE [LARGE SCALE GENOMIC DNA]</scope>
    <source>
        <strain evidence="2 3">YU39</strain>
        <plasmid evidence="2 3">pYU39_89</plasmid>
    </source>
</reference>
<protein>
    <submittedName>
        <fullName evidence="2">Uncharacterized protein</fullName>
    </submittedName>
</protein>
<keyword evidence="2" id="KW-0614">Plasmid</keyword>
<dbReference type="RefSeq" id="WP_022630905.1">
    <property type="nucleotide sequence ID" value="NZ_CDJU01000119.1"/>
</dbReference>
<organism evidence="2 3">
    <name type="scientific">Salmonella typhimurium</name>
    <dbReference type="NCBI Taxonomy" id="90371"/>
    <lineage>
        <taxon>Bacteria</taxon>
        <taxon>Pseudomonadati</taxon>
        <taxon>Pseudomonadota</taxon>
        <taxon>Gammaproteobacteria</taxon>
        <taxon>Enterobacterales</taxon>
        <taxon>Enterobacteriaceae</taxon>
        <taxon>Salmonella</taxon>
    </lineage>
</organism>
<dbReference type="AlphaFoldDB" id="A0A0F7JH54"/>
<evidence type="ECO:0000313" key="2">
    <source>
        <dbReference type="EMBL" id="AKH10405.1"/>
    </source>
</evidence>